<accession>A0A7C5WZP7</accession>
<organism evidence="1">
    <name type="scientific">Thermocrinis ruber</name>
    <dbReference type="NCBI Taxonomy" id="75906"/>
    <lineage>
        <taxon>Bacteria</taxon>
        <taxon>Pseudomonadati</taxon>
        <taxon>Aquificota</taxon>
        <taxon>Aquificia</taxon>
        <taxon>Aquificales</taxon>
        <taxon>Aquificaceae</taxon>
        <taxon>Thermocrinis</taxon>
    </lineage>
</organism>
<protein>
    <submittedName>
        <fullName evidence="1">Uncharacterized protein</fullName>
    </submittedName>
</protein>
<sequence length="259" mass="31075">MRLQERLRPVLEDFVVFAKKVDKRFLSFIEKEDLYRGIREAKELEREVRGPLRRVYVKWIRKSFEFLRDRDIELELKGVFDENPWYDVLHYLGVQRIYVSPEKLELGKLYGYVDESLAGFIREYVSKGYFWRLALDISNFKSFETGVFIYLPEGFLERSFEGDVKKLLKEDRYYLQHIPAALTLRTFYRDFPEKRSVFSEFLSEGLTQAIQKGYPEKHIRIIQTAIAVIKEEPERLPKGEPKSFAEKWLREELSDLLLY</sequence>
<dbReference type="EMBL" id="DSAC01000095">
    <property type="protein sequence ID" value="HHO74470.1"/>
    <property type="molecule type" value="Genomic_DNA"/>
</dbReference>
<proteinExistence type="predicted"/>
<evidence type="ECO:0000313" key="1">
    <source>
        <dbReference type="EMBL" id="HHO74470.1"/>
    </source>
</evidence>
<comment type="caution">
    <text evidence="1">The sequence shown here is derived from an EMBL/GenBank/DDBJ whole genome shotgun (WGS) entry which is preliminary data.</text>
</comment>
<reference evidence="1" key="1">
    <citation type="journal article" date="2020" name="mSystems">
        <title>Genome- and Community-Level Interaction Insights into Carbon Utilization and Element Cycling Functions of Hydrothermarchaeota in Hydrothermal Sediment.</title>
        <authorList>
            <person name="Zhou Z."/>
            <person name="Liu Y."/>
            <person name="Xu W."/>
            <person name="Pan J."/>
            <person name="Luo Z.H."/>
            <person name="Li M."/>
        </authorList>
    </citation>
    <scope>NUCLEOTIDE SEQUENCE [LARGE SCALE GENOMIC DNA]</scope>
    <source>
        <strain evidence="1">SpSt-114</strain>
    </source>
</reference>
<gene>
    <name evidence="1" type="ORF">ENN04_07570</name>
</gene>
<dbReference type="AlphaFoldDB" id="A0A7C5WZP7"/>
<name>A0A7C5WZP7_9AQUI</name>